<dbReference type="InterPro" id="IPR044213">
    <property type="entry name" value="At2g44920-like"/>
</dbReference>
<proteinExistence type="predicted"/>
<dbReference type="EMBL" id="JADEVV010000002">
    <property type="protein sequence ID" value="MBE9252475.1"/>
    <property type="molecule type" value="Genomic_DNA"/>
</dbReference>
<gene>
    <name evidence="1" type="ORF">IQ217_01120</name>
</gene>
<comment type="caution">
    <text evidence="1">The sequence shown here is derived from an EMBL/GenBank/DDBJ whole genome shotgun (WGS) entry which is preliminary data.</text>
</comment>
<dbReference type="Gene3D" id="2.160.20.80">
    <property type="entry name" value="E3 ubiquitin-protein ligase SopA"/>
    <property type="match status" value="1"/>
</dbReference>
<dbReference type="Proteomes" id="UP000658720">
    <property type="component" value="Unassembled WGS sequence"/>
</dbReference>
<dbReference type="PANTHER" id="PTHR47200">
    <property type="entry name" value="THYLAKOID LUMENAL 15 KDA PROTEIN 1, CHLOROPLASTIC"/>
    <property type="match status" value="1"/>
</dbReference>
<name>A0ABR9VMA9_9SYNC</name>
<accession>A0ABR9VMA9</accession>
<sequence length="196" mass="21364">MLMNFLVICQKFFVHNLFPWKAIAGVQREKAKPLGRWQPLVQAGLLVATFILALVTFTSSSLALDYNRGNLVGADFSHQDLHGSIFDHANLRGADFTGANLQGARFFSANMDGAILEGADARGVDFESARLTHANLRNARLEGSFGTNTKFGEVDIEGADLTDIILRPDTEEYLCGLAKGTNPATGRQTKDTLFCP</sequence>
<evidence type="ECO:0000313" key="2">
    <source>
        <dbReference type="Proteomes" id="UP000658720"/>
    </source>
</evidence>
<dbReference type="SUPFAM" id="SSF141571">
    <property type="entry name" value="Pentapeptide repeat-like"/>
    <property type="match status" value="1"/>
</dbReference>
<dbReference type="PANTHER" id="PTHR47200:SF2">
    <property type="entry name" value="THYLAKOID LUMENAL 15 KDA PROTEIN 1, CHLOROPLASTIC"/>
    <property type="match status" value="1"/>
</dbReference>
<dbReference type="InterPro" id="IPR001646">
    <property type="entry name" value="5peptide_repeat"/>
</dbReference>
<keyword evidence="2" id="KW-1185">Reference proteome</keyword>
<reference evidence="1 2" key="1">
    <citation type="submission" date="2020-10" db="EMBL/GenBank/DDBJ databases">
        <authorList>
            <person name="Castelo-Branco R."/>
            <person name="Eusebio N."/>
            <person name="Adriana R."/>
            <person name="Vieira A."/>
            <person name="Brugerolle De Fraissinette N."/>
            <person name="Rezende De Castro R."/>
            <person name="Schneider M.P."/>
            <person name="Vasconcelos V."/>
            <person name="Leao P.N."/>
        </authorList>
    </citation>
    <scope>NUCLEOTIDE SEQUENCE [LARGE SCALE GENOMIC DNA]</scope>
    <source>
        <strain evidence="1 2">LEGE 00031</strain>
    </source>
</reference>
<evidence type="ECO:0000313" key="1">
    <source>
        <dbReference type="EMBL" id="MBE9252475.1"/>
    </source>
</evidence>
<organism evidence="1 2">
    <name type="scientific">Synechocystis salina LEGE 00031</name>
    <dbReference type="NCBI Taxonomy" id="1828736"/>
    <lineage>
        <taxon>Bacteria</taxon>
        <taxon>Bacillati</taxon>
        <taxon>Cyanobacteriota</taxon>
        <taxon>Cyanophyceae</taxon>
        <taxon>Synechococcales</taxon>
        <taxon>Merismopediaceae</taxon>
        <taxon>Synechocystis</taxon>
    </lineage>
</organism>
<protein>
    <submittedName>
        <fullName evidence="1">Pentapeptide repeat-containing protein</fullName>
    </submittedName>
</protein>
<dbReference type="Pfam" id="PF00805">
    <property type="entry name" value="Pentapeptide"/>
    <property type="match status" value="2"/>
</dbReference>